<reference evidence="1 2" key="1">
    <citation type="journal article" date="2018" name="Sci. Rep.">
        <title>Genomic signatures of local adaptation to the degree of environmental predictability in rotifers.</title>
        <authorList>
            <person name="Franch-Gras L."/>
            <person name="Hahn C."/>
            <person name="Garcia-Roger E.M."/>
            <person name="Carmona M.J."/>
            <person name="Serra M."/>
            <person name="Gomez A."/>
        </authorList>
    </citation>
    <scope>NUCLEOTIDE SEQUENCE [LARGE SCALE GENOMIC DNA]</scope>
    <source>
        <strain evidence="1">HYR1</strain>
    </source>
</reference>
<sequence length="60" mass="6460">MLLCHGHQDTALTAALCSLRTWRGTGELILYVGSHTPTKLSLAPLAKYLPSPLQLSPQTS</sequence>
<gene>
    <name evidence="1" type="ORF">BpHYR1_032167</name>
</gene>
<comment type="caution">
    <text evidence="1">The sequence shown here is derived from an EMBL/GenBank/DDBJ whole genome shotgun (WGS) entry which is preliminary data.</text>
</comment>
<name>A0A3M7Q8N4_BRAPC</name>
<dbReference type="EMBL" id="REGN01006948">
    <property type="protein sequence ID" value="RNA07766.1"/>
    <property type="molecule type" value="Genomic_DNA"/>
</dbReference>
<dbReference type="Proteomes" id="UP000276133">
    <property type="component" value="Unassembled WGS sequence"/>
</dbReference>
<proteinExistence type="predicted"/>
<evidence type="ECO:0000313" key="1">
    <source>
        <dbReference type="EMBL" id="RNA07766.1"/>
    </source>
</evidence>
<protein>
    <submittedName>
        <fullName evidence="1">Uncharacterized protein</fullName>
    </submittedName>
</protein>
<dbReference type="AlphaFoldDB" id="A0A3M7Q8N4"/>
<evidence type="ECO:0000313" key="2">
    <source>
        <dbReference type="Proteomes" id="UP000276133"/>
    </source>
</evidence>
<organism evidence="1 2">
    <name type="scientific">Brachionus plicatilis</name>
    <name type="common">Marine rotifer</name>
    <name type="synonym">Brachionus muelleri</name>
    <dbReference type="NCBI Taxonomy" id="10195"/>
    <lineage>
        <taxon>Eukaryota</taxon>
        <taxon>Metazoa</taxon>
        <taxon>Spiralia</taxon>
        <taxon>Gnathifera</taxon>
        <taxon>Rotifera</taxon>
        <taxon>Eurotatoria</taxon>
        <taxon>Monogononta</taxon>
        <taxon>Pseudotrocha</taxon>
        <taxon>Ploima</taxon>
        <taxon>Brachionidae</taxon>
        <taxon>Brachionus</taxon>
    </lineage>
</organism>
<keyword evidence="2" id="KW-1185">Reference proteome</keyword>
<accession>A0A3M7Q8N4</accession>